<dbReference type="EMBL" id="JBBWWR010000012">
    <property type="protein sequence ID" value="KAK8959337.1"/>
    <property type="molecule type" value="Genomic_DNA"/>
</dbReference>
<organism evidence="2 3">
    <name type="scientific">Platanthera guangdongensis</name>
    <dbReference type="NCBI Taxonomy" id="2320717"/>
    <lineage>
        <taxon>Eukaryota</taxon>
        <taxon>Viridiplantae</taxon>
        <taxon>Streptophyta</taxon>
        <taxon>Embryophyta</taxon>
        <taxon>Tracheophyta</taxon>
        <taxon>Spermatophyta</taxon>
        <taxon>Magnoliopsida</taxon>
        <taxon>Liliopsida</taxon>
        <taxon>Asparagales</taxon>
        <taxon>Orchidaceae</taxon>
        <taxon>Orchidoideae</taxon>
        <taxon>Orchideae</taxon>
        <taxon>Orchidinae</taxon>
        <taxon>Platanthera</taxon>
    </lineage>
</organism>
<proteinExistence type="predicted"/>
<keyword evidence="3" id="KW-1185">Reference proteome</keyword>
<dbReference type="Proteomes" id="UP001412067">
    <property type="component" value="Unassembled WGS sequence"/>
</dbReference>
<gene>
    <name evidence="2" type="ORF">KSP40_PGU002257</name>
</gene>
<feature type="region of interest" description="Disordered" evidence="1">
    <location>
        <begin position="1"/>
        <end position="35"/>
    </location>
</feature>
<accession>A0ABR2M5B5</accession>
<evidence type="ECO:0000256" key="1">
    <source>
        <dbReference type="SAM" id="MobiDB-lite"/>
    </source>
</evidence>
<evidence type="ECO:0000313" key="3">
    <source>
        <dbReference type="Proteomes" id="UP001412067"/>
    </source>
</evidence>
<protein>
    <submittedName>
        <fullName evidence="2">Uncharacterized protein</fullName>
    </submittedName>
</protein>
<evidence type="ECO:0000313" key="2">
    <source>
        <dbReference type="EMBL" id="KAK8959337.1"/>
    </source>
</evidence>
<reference evidence="2 3" key="1">
    <citation type="journal article" date="2022" name="Nat. Plants">
        <title>Genomes of leafy and leafless Platanthera orchids illuminate the evolution of mycoheterotrophy.</title>
        <authorList>
            <person name="Li M.H."/>
            <person name="Liu K.W."/>
            <person name="Li Z."/>
            <person name="Lu H.C."/>
            <person name="Ye Q.L."/>
            <person name="Zhang D."/>
            <person name="Wang J.Y."/>
            <person name="Li Y.F."/>
            <person name="Zhong Z.M."/>
            <person name="Liu X."/>
            <person name="Yu X."/>
            <person name="Liu D.K."/>
            <person name="Tu X.D."/>
            <person name="Liu B."/>
            <person name="Hao Y."/>
            <person name="Liao X.Y."/>
            <person name="Jiang Y.T."/>
            <person name="Sun W.H."/>
            <person name="Chen J."/>
            <person name="Chen Y.Q."/>
            <person name="Ai Y."/>
            <person name="Zhai J.W."/>
            <person name="Wu S.S."/>
            <person name="Zhou Z."/>
            <person name="Hsiao Y.Y."/>
            <person name="Wu W.L."/>
            <person name="Chen Y.Y."/>
            <person name="Lin Y.F."/>
            <person name="Hsu J.L."/>
            <person name="Li C.Y."/>
            <person name="Wang Z.W."/>
            <person name="Zhao X."/>
            <person name="Zhong W.Y."/>
            <person name="Ma X.K."/>
            <person name="Ma L."/>
            <person name="Huang J."/>
            <person name="Chen G.Z."/>
            <person name="Huang M.Z."/>
            <person name="Huang L."/>
            <person name="Peng D.H."/>
            <person name="Luo Y.B."/>
            <person name="Zou S.Q."/>
            <person name="Chen S.P."/>
            <person name="Lan S."/>
            <person name="Tsai W.C."/>
            <person name="Van de Peer Y."/>
            <person name="Liu Z.J."/>
        </authorList>
    </citation>
    <scope>NUCLEOTIDE SEQUENCE [LARGE SCALE GENOMIC DNA]</scope>
    <source>
        <strain evidence="2">Lor288</strain>
    </source>
</reference>
<feature type="compositionally biased region" description="Basic and acidic residues" evidence="1">
    <location>
        <begin position="1"/>
        <end position="10"/>
    </location>
</feature>
<sequence>MRHGKAHELGSTRVMPGKNNSYSVSGEDAPAEGGQVQSDIQDKLDSLLDNLQNRIDQIPDDHVWQIPHTPIEDEHAPLTVTEEVQVTTAEDQTVFKDNVEAEGEIHSELSAQVTVHDIVSSESDKDIAATEIQADVRSLDYMMVDSEIRIPDKDRDEEACDQDTTAKPDQMSTSFLAQLKGLLDDQRRQLEHYIDDSIKKVRQNLSTEIKSIRFEVNLLKANTVSFFMRVAPAVTFTESKLQEIRQTQNDILLNQNIAFSNMEMIHNAQKKLMNEHRIITESRMDACTQILDDHMLEVKNHVTKGINFLVERLTTAQNSLTATTSEEVRKEEKAMIKANTENTVWSTNVIRGSMGLEQLSYKNIETAPILEDQSGVPYAEQSITENAHGADVASVISSPVVPTPRDLPSSFQSPCQRCCIVSYKHHIRSSASHLQALQPSHNILSASNPITRDSDPVNGYPITAQPTYTNSFLTMNRFFLLYWNMGSIFLNLRITNLMITPAGKTRLNFLHGKDHCTGR</sequence>
<name>A0ABR2M5B5_9ASPA</name>
<comment type="caution">
    <text evidence="2">The sequence shown here is derived from an EMBL/GenBank/DDBJ whole genome shotgun (WGS) entry which is preliminary data.</text>
</comment>